<dbReference type="PANTHER" id="PTHR43297:SF13">
    <property type="entry name" value="NICKEL ABC TRANSPORTER, ATP-BINDING PROTEIN"/>
    <property type="match status" value="1"/>
</dbReference>
<dbReference type="Pfam" id="PF00528">
    <property type="entry name" value="BPD_transp_1"/>
    <property type="match status" value="1"/>
</dbReference>
<dbReference type="SMART" id="SM00382">
    <property type="entry name" value="AAA"/>
    <property type="match status" value="1"/>
</dbReference>
<dbReference type="STRING" id="1219011.GCA_001895045_01194"/>
<evidence type="ECO:0000256" key="16">
    <source>
        <dbReference type="ARBA" id="ARBA00039098"/>
    </source>
</evidence>
<evidence type="ECO:0000313" key="23">
    <source>
        <dbReference type="Proteomes" id="UP000249091"/>
    </source>
</evidence>
<evidence type="ECO:0000256" key="17">
    <source>
        <dbReference type="ARBA" id="ARBA00044143"/>
    </source>
</evidence>
<dbReference type="GO" id="GO:0015413">
    <property type="term" value="F:ABC-type nickel transporter activity"/>
    <property type="evidence" value="ECO:0007669"/>
    <property type="project" value="UniProtKB-EC"/>
</dbReference>
<evidence type="ECO:0000259" key="21">
    <source>
        <dbReference type="PROSITE" id="PS50928"/>
    </source>
</evidence>
<keyword evidence="8" id="KW-0547">Nucleotide-binding</keyword>
<keyword evidence="12" id="KW-0406">Ion transport</keyword>
<dbReference type="EC" id="7.2.2.11" evidence="16"/>
<dbReference type="SUPFAM" id="SSF161098">
    <property type="entry name" value="MetI-like"/>
    <property type="match status" value="1"/>
</dbReference>
<feature type="domain" description="ABC transporter" evidence="20">
    <location>
        <begin position="302"/>
        <end position="547"/>
    </location>
</feature>
<dbReference type="Proteomes" id="UP000249091">
    <property type="component" value="Chromosome 1"/>
</dbReference>
<dbReference type="SUPFAM" id="SSF52540">
    <property type="entry name" value="P-loop containing nucleoside triphosphate hydrolases"/>
    <property type="match status" value="1"/>
</dbReference>
<feature type="transmembrane region" description="Helical" evidence="19">
    <location>
        <begin position="138"/>
        <end position="155"/>
    </location>
</feature>
<dbReference type="Pfam" id="PF12911">
    <property type="entry name" value="OppC_N"/>
    <property type="match status" value="1"/>
</dbReference>
<dbReference type="GO" id="GO:0005524">
    <property type="term" value="F:ATP binding"/>
    <property type="evidence" value="ECO:0007669"/>
    <property type="project" value="UniProtKB-KW"/>
</dbReference>
<dbReference type="Pfam" id="PF08352">
    <property type="entry name" value="oligo_HPY"/>
    <property type="match status" value="1"/>
</dbReference>
<feature type="transmembrane region" description="Helical" evidence="19">
    <location>
        <begin position="243"/>
        <end position="264"/>
    </location>
</feature>
<dbReference type="Gene3D" id="3.40.50.300">
    <property type="entry name" value="P-loop containing nucleotide triphosphate hydrolases"/>
    <property type="match status" value="1"/>
</dbReference>
<dbReference type="GO" id="GO:0005886">
    <property type="term" value="C:plasma membrane"/>
    <property type="evidence" value="ECO:0007669"/>
    <property type="project" value="UniProtKB-SubCell"/>
</dbReference>
<dbReference type="PROSITE" id="PS00211">
    <property type="entry name" value="ABC_TRANSPORTER_1"/>
    <property type="match status" value="1"/>
</dbReference>
<dbReference type="PROSITE" id="PS50893">
    <property type="entry name" value="ABC_TRANSPORTER_2"/>
    <property type="match status" value="1"/>
</dbReference>
<evidence type="ECO:0000256" key="12">
    <source>
        <dbReference type="ARBA" id="ARBA00023065"/>
    </source>
</evidence>
<evidence type="ECO:0000259" key="20">
    <source>
        <dbReference type="PROSITE" id="PS50893"/>
    </source>
</evidence>
<dbReference type="EMBL" id="LS483468">
    <property type="protein sequence ID" value="SQI39662.1"/>
    <property type="molecule type" value="Genomic_DNA"/>
</dbReference>
<dbReference type="AlphaFoldDB" id="A0A2X4UYE5"/>
<feature type="transmembrane region" description="Helical" evidence="19">
    <location>
        <begin position="12"/>
        <end position="34"/>
    </location>
</feature>
<comment type="catalytic activity">
    <reaction evidence="18">
        <text>Ni(2+)(out) + ATP + H2O = Ni(2+)(in) + ADP + phosphate + H(+)</text>
        <dbReference type="Rhea" id="RHEA:15557"/>
        <dbReference type="ChEBI" id="CHEBI:15377"/>
        <dbReference type="ChEBI" id="CHEBI:15378"/>
        <dbReference type="ChEBI" id="CHEBI:30616"/>
        <dbReference type="ChEBI" id="CHEBI:43474"/>
        <dbReference type="ChEBI" id="CHEBI:49786"/>
        <dbReference type="ChEBI" id="CHEBI:456216"/>
        <dbReference type="EC" id="7.2.2.11"/>
    </reaction>
    <physiologicalReaction direction="left-to-right" evidence="18">
        <dbReference type="Rhea" id="RHEA:15558"/>
    </physiologicalReaction>
</comment>
<feature type="transmembrane region" description="Helical" evidence="19">
    <location>
        <begin position="112"/>
        <end position="132"/>
    </location>
</feature>
<keyword evidence="13" id="KW-0921">Nickel transport</keyword>
<dbReference type="CDD" id="cd06261">
    <property type="entry name" value="TM_PBP2"/>
    <property type="match status" value="1"/>
</dbReference>
<feature type="transmembrane region" description="Helical" evidence="19">
    <location>
        <begin position="75"/>
        <end position="100"/>
    </location>
</feature>
<keyword evidence="4 19" id="KW-0813">Transport</keyword>
<sequence length="562" mass="59608">MSIIGTKTRSQRLALAGAVILGILLVCALAAPWLSPFDPAERATRPFASPSWQHWLGADDVGHDLFSMLLHGARVSLFVGVVAASVATAIGTLVGVVAGYARGVVGTVLMRVVDVVLSLPVLPLTIVIGVFAGPGLRTQILVISAVLWAGMARELRAQVLTLRERDHIQAERAMGASSIHVLRRHIAPAMLPLVVPQFVLTVKTAILLEASLSFLGLGDISAASWGSMLSMAHARNAFLTDAWLWWVLPPGIAIAVTVLGFALLGNAIEERSRPILLPRTLSRRTRLRTNSETVTGDVQHPLVIDDLTVRYGTDGRGATGVSFSVAPGELVGLVGESGSGKSTVAAAAVGLLPPAAQIASGRVMVSGRDVAAMTPAELRAMRGNRIALVPQEALSALNPVMTIGSQLDEAVRAHRSCSRADARARTLDLLAQVDLGADRADAYPHQLSGGMRQRVVIAMALANDPDVLIADEPTSGLDVLREAEVLALLDDLRTRYSLALLVVTHNLPVIERIADRIAVMKDGELVEIGPVTQITGAPEHPYTRHLVESAPRLRPALLEVAR</sequence>
<dbReference type="GO" id="GO:0016887">
    <property type="term" value="F:ATP hydrolysis activity"/>
    <property type="evidence" value="ECO:0007669"/>
    <property type="project" value="InterPro"/>
</dbReference>
<dbReference type="InterPro" id="IPR035906">
    <property type="entry name" value="MetI-like_sf"/>
</dbReference>
<keyword evidence="14 19" id="KW-0472">Membrane</keyword>
<evidence type="ECO:0000256" key="3">
    <source>
        <dbReference type="ARBA" id="ARBA00005417"/>
    </source>
</evidence>
<evidence type="ECO:0000256" key="5">
    <source>
        <dbReference type="ARBA" id="ARBA00022475"/>
    </source>
</evidence>
<dbReference type="InterPro" id="IPR013563">
    <property type="entry name" value="Oligopep_ABC_C"/>
</dbReference>
<evidence type="ECO:0000256" key="1">
    <source>
        <dbReference type="ARBA" id="ARBA00004141"/>
    </source>
</evidence>
<reference evidence="22 23" key="1">
    <citation type="submission" date="2018-06" db="EMBL/GenBank/DDBJ databases">
        <authorList>
            <consortium name="Pathogen Informatics"/>
            <person name="Doyle S."/>
        </authorList>
    </citation>
    <scope>NUCLEOTIDE SEQUENCE [LARGE SCALE GENOMIC DNA]</scope>
    <source>
        <strain evidence="22 23">NCTC10994</strain>
    </source>
</reference>
<evidence type="ECO:0000256" key="18">
    <source>
        <dbReference type="ARBA" id="ARBA00048610"/>
    </source>
</evidence>
<keyword evidence="9" id="KW-0067">ATP-binding</keyword>
<dbReference type="InterPro" id="IPR003439">
    <property type="entry name" value="ABC_transporter-like_ATP-bd"/>
</dbReference>
<protein>
    <recommendedName>
        <fullName evidence="17">Nickel import system ATP-binding protein NikD</fullName>
        <ecNumber evidence="16">7.2.2.11</ecNumber>
    </recommendedName>
</protein>
<evidence type="ECO:0000256" key="7">
    <source>
        <dbReference type="ARBA" id="ARBA00022692"/>
    </source>
</evidence>
<dbReference type="InterPro" id="IPR000515">
    <property type="entry name" value="MetI-like"/>
</dbReference>
<keyword evidence="10" id="KW-1278">Translocase</keyword>
<keyword evidence="6" id="KW-0533">Nickel</keyword>
<evidence type="ECO:0000256" key="19">
    <source>
        <dbReference type="RuleBase" id="RU363032"/>
    </source>
</evidence>
<feature type="domain" description="ABC transmembrane type-1" evidence="21">
    <location>
        <begin position="73"/>
        <end position="265"/>
    </location>
</feature>
<dbReference type="KEGG" id="rcr:NCTC10994_04214"/>
<evidence type="ECO:0000256" key="15">
    <source>
        <dbReference type="ARBA" id="ARBA00038669"/>
    </source>
</evidence>
<evidence type="ECO:0000256" key="10">
    <source>
        <dbReference type="ARBA" id="ARBA00022967"/>
    </source>
</evidence>
<dbReference type="InterPro" id="IPR003593">
    <property type="entry name" value="AAA+_ATPase"/>
</dbReference>
<dbReference type="InterPro" id="IPR050388">
    <property type="entry name" value="ABC_Ni/Peptide_Import"/>
</dbReference>
<proteinExistence type="inferred from homology"/>
<evidence type="ECO:0000256" key="14">
    <source>
        <dbReference type="ARBA" id="ARBA00023136"/>
    </source>
</evidence>
<dbReference type="PROSITE" id="PS50928">
    <property type="entry name" value="ABC_TM1"/>
    <property type="match status" value="1"/>
</dbReference>
<dbReference type="CDD" id="cd03257">
    <property type="entry name" value="ABC_NikE_OppD_transporters"/>
    <property type="match status" value="1"/>
</dbReference>
<keyword evidence="23" id="KW-1185">Reference proteome</keyword>
<comment type="similarity">
    <text evidence="3">Belongs to the ABC transporter superfamily.</text>
</comment>
<evidence type="ECO:0000256" key="2">
    <source>
        <dbReference type="ARBA" id="ARBA00004202"/>
    </source>
</evidence>
<keyword evidence="22" id="KW-0378">Hydrolase</keyword>
<dbReference type="PANTHER" id="PTHR43297">
    <property type="entry name" value="OLIGOPEPTIDE TRANSPORT ATP-BINDING PROTEIN APPD"/>
    <property type="match status" value="1"/>
</dbReference>
<evidence type="ECO:0000256" key="6">
    <source>
        <dbReference type="ARBA" id="ARBA00022596"/>
    </source>
</evidence>
<dbReference type="Gene3D" id="1.10.3720.10">
    <property type="entry name" value="MetI-like"/>
    <property type="match status" value="1"/>
</dbReference>
<gene>
    <name evidence="22" type="primary">gsiA_7</name>
    <name evidence="22" type="ORF">NCTC10994_04214</name>
</gene>
<evidence type="ECO:0000256" key="13">
    <source>
        <dbReference type="ARBA" id="ARBA00023112"/>
    </source>
</evidence>
<comment type="subcellular location">
    <subcellularLocation>
        <location evidence="19">Cell membrane</location>
        <topology evidence="19">Multi-pass membrane protein</topology>
    </subcellularLocation>
    <subcellularLocation>
        <location evidence="2">Cell membrane</location>
        <topology evidence="2">Peripheral membrane protein</topology>
    </subcellularLocation>
    <subcellularLocation>
        <location evidence="1">Membrane</location>
        <topology evidence="1">Multi-pass membrane protein</topology>
    </subcellularLocation>
</comment>
<keyword evidence="5" id="KW-1003">Cell membrane</keyword>
<evidence type="ECO:0000256" key="8">
    <source>
        <dbReference type="ARBA" id="ARBA00022741"/>
    </source>
</evidence>
<organism evidence="22 23">
    <name type="scientific">Rhodococcus coprophilus</name>
    <dbReference type="NCBI Taxonomy" id="38310"/>
    <lineage>
        <taxon>Bacteria</taxon>
        <taxon>Bacillati</taxon>
        <taxon>Actinomycetota</taxon>
        <taxon>Actinomycetes</taxon>
        <taxon>Mycobacteriales</taxon>
        <taxon>Nocardiaceae</taxon>
        <taxon>Rhodococcus</taxon>
    </lineage>
</organism>
<evidence type="ECO:0000256" key="11">
    <source>
        <dbReference type="ARBA" id="ARBA00022989"/>
    </source>
</evidence>
<keyword evidence="11 19" id="KW-1133">Transmembrane helix</keyword>
<accession>A0A2X4UYE5</accession>
<evidence type="ECO:0000256" key="9">
    <source>
        <dbReference type="ARBA" id="ARBA00022840"/>
    </source>
</evidence>
<dbReference type="InterPro" id="IPR027417">
    <property type="entry name" value="P-loop_NTPase"/>
</dbReference>
<comment type="similarity">
    <text evidence="19">Belongs to the binding-protein-dependent transport system permease family.</text>
</comment>
<comment type="subunit">
    <text evidence="15">The complex is composed of two ATP-binding proteins (NikD and NikE), two transmembrane proteins (NikB and NikC) and a solute-binding protein (NikA).</text>
</comment>
<evidence type="ECO:0000313" key="22">
    <source>
        <dbReference type="EMBL" id="SQI39662.1"/>
    </source>
</evidence>
<evidence type="ECO:0000256" key="4">
    <source>
        <dbReference type="ARBA" id="ARBA00022448"/>
    </source>
</evidence>
<dbReference type="Pfam" id="PF00005">
    <property type="entry name" value="ABC_tran"/>
    <property type="match status" value="1"/>
</dbReference>
<dbReference type="RefSeq" id="WP_072699217.1">
    <property type="nucleotide sequence ID" value="NZ_JAFBBL010000001.1"/>
</dbReference>
<name>A0A2X4UYE5_9NOCA</name>
<dbReference type="InterPro" id="IPR025966">
    <property type="entry name" value="OppC_N"/>
</dbReference>
<keyword evidence="7 19" id="KW-0812">Transmembrane</keyword>
<dbReference type="GO" id="GO:0015833">
    <property type="term" value="P:peptide transport"/>
    <property type="evidence" value="ECO:0007669"/>
    <property type="project" value="InterPro"/>
</dbReference>
<dbReference type="InterPro" id="IPR017871">
    <property type="entry name" value="ABC_transporter-like_CS"/>
</dbReference>